<dbReference type="AlphaFoldDB" id="A0A3P6NXR0"/>
<dbReference type="OrthoDB" id="5839127at2759"/>
<dbReference type="GO" id="GO:0042073">
    <property type="term" value="P:intraciliary transport"/>
    <property type="evidence" value="ECO:0007669"/>
    <property type="project" value="TreeGrafter"/>
</dbReference>
<dbReference type="Gene3D" id="6.10.250.2800">
    <property type="match status" value="1"/>
</dbReference>
<dbReference type="InterPro" id="IPR039975">
    <property type="entry name" value="IFT52"/>
</dbReference>
<feature type="domain" description="IFT52 central" evidence="1">
    <location>
        <begin position="105"/>
        <end position="188"/>
    </location>
</feature>
<dbReference type="GO" id="GO:0005929">
    <property type="term" value="C:cilium"/>
    <property type="evidence" value="ECO:0007669"/>
    <property type="project" value="TreeGrafter"/>
</dbReference>
<organism evidence="3 4">
    <name type="scientific">Anisakis simplex</name>
    <name type="common">Herring worm</name>
    <dbReference type="NCBI Taxonomy" id="6269"/>
    <lineage>
        <taxon>Eukaryota</taxon>
        <taxon>Metazoa</taxon>
        <taxon>Ecdysozoa</taxon>
        <taxon>Nematoda</taxon>
        <taxon>Chromadorea</taxon>
        <taxon>Rhabditida</taxon>
        <taxon>Spirurina</taxon>
        <taxon>Ascaridomorpha</taxon>
        <taxon>Ascaridoidea</taxon>
        <taxon>Anisakidae</taxon>
        <taxon>Anisakis</taxon>
        <taxon>Anisakis simplex complex</taxon>
    </lineage>
</organism>
<reference evidence="3 4" key="1">
    <citation type="submission" date="2018-11" db="EMBL/GenBank/DDBJ databases">
        <authorList>
            <consortium name="Pathogen Informatics"/>
        </authorList>
    </citation>
    <scope>NUCLEOTIDE SEQUENCE [LARGE SCALE GENOMIC DNA]</scope>
</reference>
<dbReference type="InterPro" id="IPR055458">
    <property type="entry name" value="IFT52_GIFT"/>
</dbReference>
<keyword evidence="4" id="KW-1185">Reference proteome</keyword>
<dbReference type="Pfam" id="PF23355">
    <property type="entry name" value="IFT52_GIFT"/>
    <property type="match status" value="1"/>
</dbReference>
<evidence type="ECO:0000313" key="4">
    <source>
        <dbReference type="Proteomes" id="UP000267096"/>
    </source>
</evidence>
<dbReference type="GO" id="GO:0030992">
    <property type="term" value="C:intraciliary transport particle B"/>
    <property type="evidence" value="ECO:0007669"/>
    <property type="project" value="TreeGrafter"/>
</dbReference>
<proteinExistence type="predicted"/>
<feature type="domain" description="IFT52 GIFT" evidence="2">
    <location>
        <begin position="1"/>
        <end position="88"/>
    </location>
</feature>
<dbReference type="GO" id="GO:0005814">
    <property type="term" value="C:centriole"/>
    <property type="evidence" value="ECO:0007669"/>
    <property type="project" value="TreeGrafter"/>
</dbReference>
<protein>
    <submittedName>
        <fullName evidence="3">Uncharacterized protein</fullName>
    </submittedName>
</protein>
<dbReference type="InterPro" id="IPR055460">
    <property type="entry name" value="IFT52_central"/>
</dbReference>
<dbReference type="GO" id="GO:0060271">
    <property type="term" value="P:cilium assembly"/>
    <property type="evidence" value="ECO:0007669"/>
    <property type="project" value="TreeGrafter"/>
</dbReference>
<evidence type="ECO:0000313" key="3">
    <source>
        <dbReference type="EMBL" id="VDK20315.1"/>
    </source>
</evidence>
<accession>A0A3P6NXR0</accession>
<dbReference type="EMBL" id="UYRR01003645">
    <property type="protein sequence ID" value="VDK20315.1"/>
    <property type="molecule type" value="Genomic_DNA"/>
</dbReference>
<evidence type="ECO:0000259" key="1">
    <source>
        <dbReference type="Pfam" id="PF23352"/>
    </source>
</evidence>
<dbReference type="Pfam" id="PF23352">
    <property type="entry name" value="IFT52_central"/>
    <property type="match status" value="1"/>
</dbReference>
<dbReference type="PANTHER" id="PTHR12969:SF7">
    <property type="entry name" value="INTRAFLAGELLAR TRANSPORT PROTEIN 52 HOMOLOG"/>
    <property type="match status" value="1"/>
</dbReference>
<evidence type="ECO:0000259" key="2">
    <source>
        <dbReference type="Pfam" id="PF23355"/>
    </source>
</evidence>
<name>A0A3P6NXR0_ANISI</name>
<dbReference type="PANTHER" id="PTHR12969">
    <property type="entry name" value="NGD5/OSM-6/IFT52"/>
    <property type="match status" value="1"/>
</dbReference>
<sequence length="221" mass="24839">MSFVYPFGATLTVNRLSTAVLSTGSACYPINRPICAFHNLQDPGGKLVVVGSVQMFCDQYLEKEENAKIWDVILKYLTEGIVLNQLDSNEPDLADAHPIPDHIYLSEQVKVCLQEGDFEVVQSSDFMKLFDTTLHTMDLSIWPKTIKAYEEIGLKHEPLTLITPHFEVPLPPLQPAVFPPNFRELPPPQLELFDLDEMFSSTDVRLAQLANKCQSLSSCLI</sequence>
<gene>
    <name evidence="3" type="ORF">ASIM_LOCUS2644</name>
</gene>
<dbReference type="Proteomes" id="UP000267096">
    <property type="component" value="Unassembled WGS sequence"/>
</dbReference>